<dbReference type="AlphaFoldDB" id="A0A0J6YZG5"/>
<sequence>MVGMDRELEAPAGVPAWRDPLSAGWRAHRGLLILRLRWYERRGTAADRAGAA</sequence>
<comment type="caution">
    <text evidence="1">The sequence shown here is derived from an EMBL/GenBank/DDBJ whole genome shotgun (WGS) entry which is preliminary data.</text>
</comment>
<evidence type="ECO:0000313" key="1">
    <source>
        <dbReference type="EMBL" id="KMO77761.1"/>
    </source>
</evidence>
<evidence type="ECO:0000313" key="2">
    <source>
        <dbReference type="Proteomes" id="UP000036313"/>
    </source>
</evidence>
<protein>
    <submittedName>
        <fullName evidence="1">Uncharacterized protein</fullName>
    </submittedName>
</protein>
<dbReference type="EMBL" id="JYNU01000009">
    <property type="protein sequence ID" value="KMO77761.1"/>
    <property type="molecule type" value="Genomic_DNA"/>
</dbReference>
<dbReference type="Proteomes" id="UP000036313">
    <property type="component" value="Unassembled WGS sequence"/>
</dbReference>
<gene>
    <name evidence="1" type="ORF">MOBUDSM44075_01669</name>
</gene>
<proteinExistence type="predicted"/>
<name>A0A0J6YZG5_9MYCO</name>
<reference evidence="1 2" key="1">
    <citation type="journal article" date="2015" name="Genome Biol. Evol.">
        <title>Characterization of Three Mycobacterium spp. with Potential Use in Bioremediation by Genome Sequencing and Comparative Genomics.</title>
        <authorList>
            <person name="Das S."/>
            <person name="Pettersson B.M."/>
            <person name="Behra P.R."/>
            <person name="Ramesh M."/>
            <person name="Dasgupta S."/>
            <person name="Bhattacharya A."/>
            <person name="Kirsebom L.A."/>
        </authorList>
    </citation>
    <scope>NUCLEOTIDE SEQUENCE [LARGE SCALE GENOMIC DNA]</scope>
    <source>
        <strain evidence="1 2">DSM 44075</strain>
    </source>
</reference>
<dbReference type="PATRIC" id="fig|1807.14.peg.1677"/>
<accession>A0A0J6YZG5</accession>
<organism evidence="1 2">
    <name type="scientific">Mycolicibacterium obuense</name>
    <dbReference type="NCBI Taxonomy" id="1807"/>
    <lineage>
        <taxon>Bacteria</taxon>
        <taxon>Bacillati</taxon>
        <taxon>Actinomycetota</taxon>
        <taxon>Actinomycetes</taxon>
        <taxon>Mycobacteriales</taxon>
        <taxon>Mycobacteriaceae</taxon>
        <taxon>Mycolicibacterium</taxon>
    </lineage>
</organism>